<sequence length="270" mass="29503">MTPSSRAWRGRLNSLRGHGSDRRVSRFGRLLKEWRAFRGLSQLELALAADTSQRHLSFIESGRAQPSEALVTLLSEVLGQGLRDRNALLVAAGYAPRFGENGWNSDALAGLRHAARLMLERHEPAPAFVLDAASNVLDANQAALALLGSSRAQRGHLNLVELVFEQGPVRDALVNWEQVAGYLLARLRDAAMYRGPTSNVQPFYERAMKAAAASNLTLTAPTSAGPLLPISFRVGGEVRHWYSTVTTFGAPQDALLEEIAIELFHPYQPG</sequence>
<dbReference type="GO" id="GO:0003677">
    <property type="term" value="F:DNA binding"/>
    <property type="evidence" value="ECO:0007669"/>
    <property type="project" value="InterPro"/>
</dbReference>
<dbReference type="InterPro" id="IPR001387">
    <property type="entry name" value="Cro/C1-type_HTH"/>
</dbReference>
<reference evidence="2 3" key="1">
    <citation type="submission" date="2017-08" db="EMBL/GenBank/DDBJ databases">
        <title>Infants hospitalized years apart are colonized by the same room-sourced microbial strains.</title>
        <authorList>
            <person name="Brooks B."/>
            <person name="Olm M.R."/>
            <person name="Firek B.A."/>
            <person name="Baker R."/>
            <person name="Thomas B.C."/>
            <person name="Morowitz M.J."/>
            <person name="Banfield J.F."/>
        </authorList>
    </citation>
    <scope>NUCLEOTIDE SEQUENCE [LARGE SCALE GENOMIC DNA]</scope>
    <source>
        <strain evidence="2">S2_003_000_R2_14</strain>
    </source>
</reference>
<dbReference type="Gene3D" id="3.30.450.180">
    <property type="match status" value="1"/>
</dbReference>
<dbReference type="CDD" id="cd00093">
    <property type="entry name" value="HTH_XRE"/>
    <property type="match status" value="1"/>
</dbReference>
<dbReference type="Pfam" id="PF17765">
    <property type="entry name" value="MLTR_LBD"/>
    <property type="match status" value="1"/>
</dbReference>
<dbReference type="EMBL" id="QFQP01000009">
    <property type="protein sequence ID" value="PZR13558.1"/>
    <property type="molecule type" value="Genomic_DNA"/>
</dbReference>
<evidence type="ECO:0000313" key="3">
    <source>
        <dbReference type="Proteomes" id="UP000249061"/>
    </source>
</evidence>
<evidence type="ECO:0000313" key="2">
    <source>
        <dbReference type="EMBL" id="PZR13558.1"/>
    </source>
</evidence>
<dbReference type="AlphaFoldDB" id="A0A2W5UWJ3"/>
<evidence type="ECO:0000259" key="1">
    <source>
        <dbReference type="PROSITE" id="PS50943"/>
    </source>
</evidence>
<dbReference type="SUPFAM" id="SSF47413">
    <property type="entry name" value="lambda repressor-like DNA-binding domains"/>
    <property type="match status" value="1"/>
</dbReference>
<dbReference type="PANTHER" id="PTHR35010">
    <property type="entry name" value="BLL4672 PROTEIN-RELATED"/>
    <property type="match status" value="1"/>
</dbReference>
<dbReference type="PANTHER" id="PTHR35010:SF4">
    <property type="entry name" value="BLL5781 PROTEIN"/>
    <property type="match status" value="1"/>
</dbReference>
<organism evidence="2 3">
    <name type="scientific">Archangium gephyra</name>
    <dbReference type="NCBI Taxonomy" id="48"/>
    <lineage>
        <taxon>Bacteria</taxon>
        <taxon>Pseudomonadati</taxon>
        <taxon>Myxococcota</taxon>
        <taxon>Myxococcia</taxon>
        <taxon>Myxococcales</taxon>
        <taxon>Cystobacterineae</taxon>
        <taxon>Archangiaceae</taxon>
        <taxon>Archangium</taxon>
    </lineage>
</organism>
<dbReference type="InterPro" id="IPR010982">
    <property type="entry name" value="Lambda_DNA-bd_dom_sf"/>
</dbReference>
<dbReference type="InterPro" id="IPR000014">
    <property type="entry name" value="PAS"/>
</dbReference>
<dbReference type="PROSITE" id="PS50943">
    <property type="entry name" value="HTH_CROC1"/>
    <property type="match status" value="1"/>
</dbReference>
<dbReference type="Gene3D" id="1.10.260.40">
    <property type="entry name" value="lambda repressor-like DNA-binding domains"/>
    <property type="match status" value="1"/>
</dbReference>
<name>A0A2W5UWJ3_9BACT</name>
<protein>
    <submittedName>
        <fullName evidence="2">XRE family transcriptional regulator</fullName>
    </submittedName>
</protein>
<comment type="caution">
    <text evidence="2">The sequence shown here is derived from an EMBL/GenBank/DDBJ whole genome shotgun (WGS) entry which is preliminary data.</text>
</comment>
<accession>A0A2W5UWJ3</accession>
<dbReference type="InterPro" id="IPR041413">
    <property type="entry name" value="MLTR_LBD"/>
</dbReference>
<gene>
    <name evidence="2" type="ORF">DI536_12465</name>
</gene>
<proteinExistence type="predicted"/>
<feature type="domain" description="HTH cro/C1-type" evidence="1">
    <location>
        <begin position="31"/>
        <end position="79"/>
    </location>
</feature>
<dbReference type="SMART" id="SM00530">
    <property type="entry name" value="HTH_XRE"/>
    <property type="match status" value="1"/>
</dbReference>
<dbReference type="Pfam" id="PF01381">
    <property type="entry name" value="HTH_3"/>
    <property type="match status" value="1"/>
</dbReference>
<dbReference type="Proteomes" id="UP000249061">
    <property type="component" value="Unassembled WGS sequence"/>
</dbReference>
<dbReference type="CDD" id="cd00130">
    <property type="entry name" value="PAS"/>
    <property type="match status" value="1"/>
</dbReference>